<accession>A0ABV8P2P6</accession>
<evidence type="ECO:0000313" key="2">
    <source>
        <dbReference type="Proteomes" id="UP001595848"/>
    </source>
</evidence>
<evidence type="ECO:0000313" key="1">
    <source>
        <dbReference type="EMBL" id="MFC4202866.1"/>
    </source>
</evidence>
<dbReference type="RefSeq" id="WP_217965395.1">
    <property type="nucleotide sequence ID" value="NZ_JAHTBN010000006.1"/>
</dbReference>
<dbReference type="EMBL" id="JBHSBV010000007">
    <property type="protein sequence ID" value="MFC4202866.1"/>
    <property type="molecule type" value="Genomic_DNA"/>
</dbReference>
<dbReference type="Proteomes" id="UP001595848">
    <property type="component" value="Unassembled WGS sequence"/>
</dbReference>
<reference evidence="2" key="1">
    <citation type="journal article" date="2019" name="Int. J. Syst. Evol. Microbiol.">
        <title>The Global Catalogue of Microorganisms (GCM) 10K type strain sequencing project: providing services to taxonomists for standard genome sequencing and annotation.</title>
        <authorList>
            <consortium name="The Broad Institute Genomics Platform"/>
            <consortium name="The Broad Institute Genome Sequencing Center for Infectious Disease"/>
            <person name="Wu L."/>
            <person name="Ma J."/>
        </authorList>
    </citation>
    <scope>NUCLEOTIDE SEQUENCE [LARGE SCALE GENOMIC DNA]</scope>
    <source>
        <strain evidence="2">LMG 24813</strain>
    </source>
</reference>
<comment type="caution">
    <text evidence="1">The sequence shown here is derived from an EMBL/GenBank/DDBJ whole genome shotgun (WGS) entry which is preliminary data.</text>
</comment>
<protein>
    <submittedName>
        <fullName evidence="1">Uncharacterized protein</fullName>
    </submittedName>
</protein>
<proteinExistence type="predicted"/>
<organism evidence="1 2">
    <name type="scientific">Candidimonas humi</name>
    <dbReference type="NCBI Taxonomy" id="683355"/>
    <lineage>
        <taxon>Bacteria</taxon>
        <taxon>Pseudomonadati</taxon>
        <taxon>Pseudomonadota</taxon>
        <taxon>Betaproteobacteria</taxon>
        <taxon>Burkholderiales</taxon>
        <taxon>Alcaligenaceae</taxon>
        <taxon>Candidimonas</taxon>
    </lineage>
</organism>
<sequence>MRHGIADPVSRLQVQTLQDNTAGHGMAFLSMDRRKECECAAYAQAAAELQCLRLRDGPA</sequence>
<name>A0ABV8P2P6_9BURK</name>
<gene>
    <name evidence="1" type="ORF">ACFOY1_18090</name>
</gene>
<keyword evidence="2" id="KW-1185">Reference proteome</keyword>